<proteinExistence type="predicted"/>
<gene>
    <name evidence="1" type="ORF">C4886_06370</name>
</gene>
<comment type="caution">
    <text evidence="1">The sequence shown here is derived from an EMBL/GenBank/DDBJ whole genome shotgun (WGS) entry which is preliminary data.</text>
</comment>
<reference evidence="1 2" key="1">
    <citation type="submission" date="2018-02" db="EMBL/GenBank/DDBJ databases">
        <title>Complete genome sequencing of Faecalibacterium prausnitzii strains isolated from the human gut.</title>
        <authorList>
            <person name="Fitzgerald B.C."/>
            <person name="Shkoporov A.N."/>
            <person name="Ross P.R."/>
            <person name="Hill C."/>
        </authorList>
    </citation>
    <scope>NUCLEOTIDE SEQUENCE [LARGE SCALE GENOMIC DNA]</scope>
    <source>
        <strain evidence="1 2">APC942/31-1</strain>
    </source>
</reference>
<dbReference type="AlphaFoldDB" id="A0A367G3Q3"/>
<accession>A0A367G3Q3</accession>
<dbReference type="EMBL" id="PSQG01000007">
    <property type="protein sequence ID" value="RCH44634.1"/>
    <property type="molecule type" value="Genomic_DNA"/>
</dbReference>
<protein>
    <submittedName>
        <fullName evidence="1">Uncharacterized protein</fullName>
    </submittedName>
</protein>
<evidence type="ECO:0000313" key="1">
    <source>
        <dbReference type="EMBL" id="RCH44634.1"/>
    </source>
</evidence>
<name>A0A367G3Q3_9FIRM</name>
<sequence>MKMGFSQWKILEILGKRMWIMWGNYCGLGWIIVDKSPGGFHKSRIGGKCRRIMCIKKSTLKIPQIKGFFENDVNKLSEKVDRFPVNPQVIHKLSTKCG</sequence>
<dbReference type="Proteomes" id="UP000253208">
    <property type="component" value="Unassembled WGS sequence"/>
</dbReference>
<evidence type="ECO:0000313" key="2">
    <source>
        <dbReference type="Proteomes" id="UP000253208"/>
    </source>
</evidence>
<organism evidence="1 2">
    <name type="scientific">Blautia obeum</name>
    <dbReference type="NCBI Taxonomy" id="40520"/>
    <lineage>
        <taxon>Bacteria</taxon>
        <taxon>Bacillati</taxon>
        <taxon>Bacillota</taxon>
        <taxon>Clostridia</taxon>
        <taxon>Lachnospirales</taxon>
        <taxon>Lachnospiraceae</taxon>
        <taxon>Blautia</taxon>
    </lineage>
</organism>